<gene>
    <name evidence="1" type="ORF">EDC57_1906</name>
</gene>
<protein>
    <submittedName>
        <fullName evidence="1">CRISPR-associated Cse1 family protein</fullName>
    </submittedName>
</protein>
<dbReference type="InterPro" id="IPR013381">
    <property type="entry name" value="CRISPR-assoc_prot_Cse1"/>
</dbReference>
<dbReference type="NCBIfam" id="TIGR02547">
    <property type="entry name" value="casA_cse1"/>
    <property type="match status" value="1"/>
</dbReference>
<reference evidence="1 2" key="1">
    <citation type="submission" date="2018-11" db="EMBL/GenBank/DDBJ databases">
        <title>Genomic Encyclopedia of Type Strains, Phase IV (KMG-IV): sequencing the most valuable type-strain genomes for metagenomic binning, comparative biology and taxonomic classification.</title>
        <authorList>
            <person name="Goeker M."/>
        </authorList>
    </citation>
    <scope>NUCLEOTIDE SEQUENCE [LARGE SCALE GENOMIC DNA]</scope>
    <source>
        <strain evidence="1 2">DSM 100275</strain>
    </source>
</reference>
<dbReference type="EMBL" id="RJVI01000002">
    <property type="protein sequence ID" value="ROR32699.1"/>
    <property type="molecule type" value="Genomic_DNA"/>
</dbReference>
<evidence type="ECO:0000313" key="1">
    <source>
        <dbReference type="EMBL" id="ROR32699.1"/>
    </source>
</evidence>
<organism evidence="1 2">
    <name type="scientific">Inmirania thermothiophila</name>
    <dbReference type="NCBI Taxonomy" id="1750597"/>
    <lineage>
        <taxon>Bacteria</taxon>
        <taxon>Pseudomonadati</taxon>
        <taxon>Pseudomonadota</taxon>
        <taxon>Gammaproteobacteria</taxon>
        <taxon>Chromatiales</taxon>
        <taxon>Ectothiorhodospiraceae</taxon>
        <taxon>Inmirania</taxon>
    </lineage>
</organism>
<evidence type="ECO:0000313" key="2">
    <source>
        <dbReference type="Proteomes" id="UP000276634"/>
    </source>
</evidence>
<sequence length="517" mass="58199">MNLLTDPLVPVTTAQGQTFVNLPALLAGLGDDTVRRIDGLQRHQEDAFHVFLCYLAGAVLARDGDWNPVRDEAFWRDGMRFLAGDAGDDAWRLVVDDLSRPAFMQPPLPKADHGKLKLQAETPDALDLLPTAKNHDLKQARAARAQPHEWLYALVSLQTMSGYFGRGNPGIARMNSGFGNRPVVEVARSREQAPRWRDVVLRLEAHRRQVLAGSLPFRDDGLVLVWLRFWDGKTSLSLSELDPFFLEICRRVRLQGDGEQITQAAGLPSDANRIAAKEQNGLVGDAWLPEDHSDKKGAKALTVSADGWTADRLRRLLFEDGIRHTLLQKPAPDWEGDVWLLASVLVRGQGTTDGFHERHLLIPAQVKRRLFAPKPQVDPLAALAKEAVELAGLMQNRVLKPAVLVLAQGAPEKLAFDDDTTSAWWQRFAARFGNRWSDEYFPWLWSLPDPLDRAEARLDWARRLKAHAETVLHEAERILPQHTGRLWHARVAARRAFNGALYKHFPDLKEARHERIA</sequence>
<dbReference type="Proteomes" id="UP000276634">
    <property type="component" value="Unassembled WGS sequence"/>
</dbReference>
<keyword evidence="2" id="KW-1185">Reference proteome</keyword>
<name>A0A3N1Y1K3_9GAMM</name>
<accession>A0A3N1Y1K3</accession>
<dbReference type="AlphaFoldDB" id="A0A3N1Y1K3"/>
<dbReference type="OrthoDB" id="5450902at2"/>
<proteinExistence type="predicted"/>
<comment type="caution">
    <text evidence="1">The sequence shown here is derived from an EMBL/GenBank/DDBJ whole genome shotgun (WGS) entry which is preliminary data.</text>
</comment>
<dbReference type="RefSeq" id="WP_123401608.1">
    <property type="nucleotide sequence ID" value="NZ_RJVI01000002.1"/>
</dbReference>